<feature type="non-terminal residue" evidence="1">
    <location>
        <position position="1"/>
    </location>
</feature>
<name>A0A9N7YT29_PLEPL</name>
<keyword evidence="2" id="KW-1185">Reference proteome</keyword>
<accession>A0A9N7YT29</accession>
<proteinExistence type="predicted"/>
<organism evidence="1 2">
    <name type="scientific">Pleuronectes platessa</name>
    <name type="common">European plaice</name>
    <dbReference type="NCBI Taxonomy" id="8262"/>
    <lineage>
        <taxon>Eukaryota</taxon>
        <taxon>Metazoa</taxon>
        <taxon>Chordata</taxon>
        <taxon>Craniata</taxon>
        <taxon>Vertebrata</taxon>
        <taxon>Euteleostomi</taxon>
        <taxon>Actinopterygii</taxon>
        <taxon>Neopterygii</taxon>
        <taxon>Teleostei</taxon>
        <taxon>Neoteleostei</taxon>
        <taxon>Acanthomorphata</taxon>
        <taxon>Carangaria</taxon>
        <taxon>Pleuronectiformes</taxon>
        <taxon>Pleuronectoidei</taxon>
        <taxon>Pleuronectidae</taxon>
        <taxon>Pleuronectes</taxon>
    </lineage>
</organism>
<dbReference type="EMBL" id="CADEAL010001850">
    <property type="protein sequence ID" value="CAB1436064.1"/>
    <property type="molecule type" value="Genomic_DNA"/>
</dbReference>
<reference evidence="1" key="1">
    <citation type="submission" date="2020-03" db="EMBL/GenBank/DDBJ databases">
        <authorList>
            <person name="Weist P."/>
        </authorList>
    </citation>
    <scope>NUCLEOTIDE SEQUENCE</scope>
</reference>
<comment type="caution">
    <text evidence="1">The sequence shown here is derived from an EMBL/GenBank/DDBJ whole genome shotgun (WGS) entry which is preliminary data.</text>
</comment>
<sequence length="127" mass="14190">ISIKLLIEVKGPSRRNPTATPPKRGWFFASLPNTQVSNRSCALIWAQAIPEGKVKWPSVFSSWLLTSSVFWCWTGAELGTLRRGEAKQTAVQTPQIITQKSHWERWVGSGCDSVGAPMFIDIHLHMS</sequence>
<evidence type="ECO:0000313" key="1">
    <source>
        <dbReference type="EMBL" id="CAB1436064.1"/>
    </source>
</evidence>
<dbReference type="AlphaFoldDB" id="A0A9N7YT29"/>
<evidence type="ECO:0000313" key="2">
    <source>
        <dbReference type="Proteomes" id="UP001153269"/>
    </source>
</evidence>
<gene>
    <name evidence="1" type="ORF">PLEPLA_LOCUS24079</name>
</gene>
<dbReference type="Proteomes" id="UP001153269">
    <property type="component" value="Unassembled WGS sequence"/>
</dbReference>
<protein>
    <submittedName>
        <fullName evidence="1">Uncharacterized protein</fullName>
    </submittedName>
</protein>